<feature type="domain" description="DUF8020" evidence="2">
    <location>
        <begin position="44"/>
        <end position="112"/>
    </location>
</feature>
<evidence type="ECO:0000313" key="3">
    <source>
        <dbReference type="EMBL" id="GAA3026063.1"/>
    </source>
</evidence>
<protein>
    <recommendedName>
        <fullName evidence="2">DUF8020 domain-containing protein</fullName>
    </recommendedName>
</protein>
<comment type="caution">
    <text evidence="3">The sequence shown here is derived from an EMBL/GenBank/DDBJ whole genome shotgun (WGS) entry which is preliminary data.</text>
</comment>
<keyword evidence="1" id="KW-0472">Membrane</keyword>
<sequence length="240" mass="25041">MTSLLRGRVAMLALATFTVAILTIVAEVSVVAGQVQAAPDRPGPVRATVQRNADTVTVTVHNGSLAVTGGRLVVRNTAGRVVESAPLRLAGPRNEGYQIAASVIHRTATLTPPIAARMAYRQQYQQVDRRIVGPRTKQERDDQAFARMVQEMSAAMTLSSLVGLAIGFVVGLLFGGVLGCIALLFVGCLPGVLVASIPFAVAGSIVGILIGGGGGAIAAIGTYLDTINKPFKPQYQDVPR</sequence>
<name>A0ABN3YDA6_9ACTN</name>
<dbReference type="RefSeq" id="WP_290705925.1">
    <property type="nucleotide sequence ID" value="NZ_BAAAVS010000006.1"/>
</dbReference>
<proteinExistence type="predicted"/>
<accession>A0ABN3YDA6</accession>
<keyword evidence="4" id="KW-1185">Reference proteome</keyword>
<dbReference type="EMBL" id="BAAAVS010000006">
    <property type="protein sequence ID" value="GAA3026063.1"/>
    <property type="molecule type" value="Genomic_DNA"/>
</dbReference>
<keyword evidence="1" id="KW-1133">Transmembrane helix</keyword>
<gene>
    <name evidence="3" type="ORF">GCM10010528_04810</name>
</gene>
<dbReference type="Pfam" id="PF26059">
    <property type="entry name" value="DUF8020"/>
    <property type="match status" value="1"/>
</dbReference>
<evidence type="ECO:0000259" key="2">
    <source>
        <dbReference type="Pfam" id="PF26059"/>
    </source>
</evidence>
<dbReference type="InterPro" id="IPR058333">
    <property type="entry name" value="DUF8020"/>
</dbReference>
<keyword evidence="1" id="KW-0812">Transmembrane</keyword>
<organism evidence="3 4">
    <name type="scientific">Gordonia defluvii</name>
    <dbReference type="NCBI Taxonomy" id="283718"/>
    <lineage>
        <taxon>Bacteria</taxon>
        <taxon>Bacillati</taxon>
        <taxon>Actinomycetota</taxon>
        <taxon>Actinomycetes</taxon>
        <taxon>Mycobacteriales</taxon>
        <taxon>Gordoniaceae</taxon>
        <taxon>Gordonia</taxon>
    </lineage>
</organism>
<reference evidence="3 4" key="1">
    <citation type="journal article" date="2019" name="Int. J. Syst. Evol. Microbiol.">
        <title>The Global Catalogue of Microorganisms (GCM) 10K type strain sequencing project: providing services to taxonomists for standard genome sequencing and annotation.</title>
        <authorList>
            <consortium name="The Broad Institute Genomics Platform"/>
            <consortium name="The Broad Institute Genome Sequencing Center for Infectious Disease"/>
            <person name="Wu L."/>
            <person name="Ma J."/>
        </authorList>
    </citation>
    <scope>NUCLEOTIDE SEQUENCE [LARGE SCALE GENOMIC DNA]</scope>
    <source>
        <strain evidence="3 4">JCM 14234</strain>
    </source>
</reference>
<dbReference type="Proteomes" id="UP001501035">
    <property type="component" value="Unassembled WGS sequence"/>
</dbReference>
<evidence type="ECO:0000313" key="4">
    <source>
        <dbReference type="Proteomes" id="UP001501035"/>
    </source>
</evidence>
<feature type="transmembrane region" description="Helical" evidence="1">
    <location>
        <begin position="205"/>
        <end position="224"/>
    </location>
</feature>
<evidence type="ECO:0000256" key="1">
    <source>
        <dbReference type="SAM" id="Phobius"/>
    </source>
</evidence>